<keyword evidence="9" id="KW-1185">Reference proteome</keyword>
<dbReference type="InterPro" id="IPR027417">
    <property type="entry name" value="P-loop_NTPase"/>
</dbReference>
<dbReference type="Gene3D" id="3.40.50.300">
    <property type="entry name" value="P-loop containing nucleotide triphosphate hydrolases"/>
    <property type="match status" value="1"/>
</dbReference>
<comment type="caution">
    <text evidence="8">The sequence shown here is derived from an EMBL/GenBank/DDBJ whole genome shotgun (WGS) entry which is preliminary data.</text>
</comment>
<dbReference type="InterPro" id="IPR027094">
    <property type="entry name" value="Mitofusin_fam"/>
</dbReference>
<dbReference type="EMBL" id="RDQL01000011">
    <property type="protein sequence ID" value="RMW98654.1"/>
    <property type="molecule type" value="Genomic_DNA"/>
</dbReference>
<dbReference type="Proteomes" id="UP000267035">
    <property type="component" value="Unassembled WGS sequence"/>
</dbReference>
<keyword evidence="4" id="KW-0342">GTP-binding</keyword>
<proteinExistence type="predicted"/>
<reference evidence="8 9" key="1">
    <citation type="submission" date="2018-10" db="EMBL/GenBank/DDBJ databases">
        <title>Comamonadaceae CDC group NO-1 genome sequencing and assembly.</title>
        <authorList>
            <person name="Bernier A.-M."/>
            <person name="Bernard K."/>
        </authorList>
    </citation>
    <scope>NUCLEOTIDE SEQUENCE [LARGE SCALE GENOMIC DNA]</scope>
    <source>
        <strain evidence="8 9">NML161473</strain>
    </source>
</reference>
<keyword evidence="2" id="KW-0547">Nucleotide-binding</keyword>
<evidence type="ECO:0000256" key="5">
    <source>
        <dbReference type="ARBA" id="ARBA00023136"/>
    </source>
</evidence>
<dbReference type="GO" id="GO:0003924">
    <property type="term" value="F:GTPase activity"/>
    <property type="evidence" value="ECO:0007669"/>
    <property type="project" value="InterPro"/>
</dbReference>
<feature type="coiled-coil region" evidence="6">
    <location>
        <begin position="276"/>
        <end position="314"/>
    </location>
</feature>
<dbReference type="GO" id="GO:0016020">
    <property type="term" value="C:membrane"/>
    <property type="evidence" value="ECO:0007669"/>
    <property type="project" value="UniProtKB-SubCell"/>
</dbReference>
<evidence type="ECO:0000313" key="8">
    <source>
        <dbReference type="EMBL" id="RMW98654.1"/>
    </source>
</evidence>
<dbReference type="AlphaFoldDB" id="A0A3M6Q775"/>
<evidence type="ECO:0000256" key="3">
    <source>
        <dbReference type="ARBA" id="ARBA00022801"/>
    </source>
</evidence>
<gene>
    <name evidence="8" type="ORF">EBQ25_08785</name>
</gene>
<dbReference type="InterPro" id="IPR045063">
    <property type="entry name" value="Dynamin_N"/>
</dbReference>
<dbReference type="SUPFAM" id="SSF52540">
    <property type="entry name" value="P-loop containing nucleoside triphosphate hydrolases"/>
    <property type="match status" value="1"/>
</dbReference>
<evidence type="ECO:0000256" key="1">
    <source>
        <dbReference type="ARBA" id="ARBA00004370"/>
    </source>
</evidence>
<organism evidence="8 9">
    <name type="scientific">Allofranklinella schreckenbergeri</name>
    <dbReference type="NCBI Taxonomy" id="1076744"/>
    <lineage>
        <taxon>Bacteria</taxon>
        <taxon>Pseudomonadati</taxon>
        <taxon>Pseudomonadota</taxon>
        <taxon>Betaproteobacteria</taxon>
        <taxon>Burkholderiales</taxon>
        <taxon>Comamonadaceae</taxon>
        <taxon>Allofranklinella</taxon>
    </lineage>
</organism>
<evidence type="ECO:0000313" key="9">
    <source>
        <dbReference type="Proteomes" id="UP000267035"/>
    </source>
</evidence>
<dbReference type="PANTHER" id="PTHR10465:SF0">
    <property type="entry name" value="SARCALUMENIN"/>
    <property type="match status" value="1"/>
</dbReference>
<dbReference type="RefSeq" id="WP_122254252.1">
    <property type="nucleotide sequence ID" value="NZ_RDQL01000011.1"/>
</dbReference>
<feature type="domain" description="Dynamin N-terminal" evidence="7">
    <location>
        <begin position="50"/>
        <end position="203"/>
    </location>
</feature>
<accession>A0A3M6Q775</accession>
<evidence type="ECO:0000256" key="2">
    <source>
        <dbReference type="ARBA" id="ARBA00022741"/>
    </source>
</evidence>
<evidence type="ECO:0000256" key="6">
    <source>
        <dbReference type="SAM" id="Coils"/>
    </source>
</evidence>
<sequence length="564" mass="61436">MQIFQKRYLDYIEFVKSAITRFHASGAGLQLDDGPLTALAANIQSKELLIPVVGAFSAGKSSLLNAIMGAPVLSVGIAPETATPTELRYGSEQRAEAVFSNGDMQNFSVQDLPALQARAEELDCVRLYLDLPALKALEPLVLVDMPGFNSPLDAHKKAIDRYIGEGAHYLFVISVEEGTIQTSALQEMLNITTMGRSFSVCVNKSDLRTPQDVASICADVQESLAAEGLPAKVCSVSQNDVSAVQEILKIISPNELYAHIFLPLLRLEHKKLNFDLQTASDSLQQKKEENEKTLQELQSNLEDLEQAAAEEYGAAGFSLDSRVNEILQIIKNRLNYAVDGMAQSFMRGGKDAVTRIVTDEVRSGLLEGARQVTDSMSAQLVCDFSARASQNLPLDFQLSKDWTDDLLQAVQTNLLPSLFSILGSPANKGSVAGGAAGLMLMGKIGHFMPHPLLKIAVPVVTTLLGGLWGRVSEGQQLEKIKDALRTQVFPEVERALRPQISDFVMHAQEQAAQTIKSAFEKQIQSQKSMIEKAIADSSLDDKKAALDAIQSLQDELKKLSSSYL</sequence>
<dbReference type="Pfam" id="PF00350">
    <property type="entry name" value="Dynamin_N"/>
    <property type="match status" value="1"/>
</dbReference>
<keyword evidence="5" id="KW-0472">Membrane</keyword>
<comment type="subcellular location">
    <subcellularLocation>
        <location evidence="1">Membrane</location>
    </subcellularLocation>
</comment>
<keyword evidence="3" id="KW-0378">Hydrolase</keyword>
<evidence type="ECO:0000256" key="4">
    <source>
        <dbReference type="ARBA" id="ARBA00023134"/>
    </source>
</evidence>
<evidence type="ECO:0000259" key="7">
    <source>
        <dbReference type="Pfam" id="PF00350"/>
    </source>
</evidence>
<keyword evidence="6" id="KW-0175">Coiled coil</keyword>
<dbReference type="PANTHER" id="PTHR10465">
    <property type="entry name" value="TRANSMEMBRANE GTPASE FZO1"/>
    <property type="match status" value="1"/>
</dbReference>
<protein>
    <recommendedName>
        <fullName evidence="7">Dynamin N-terminal domain-containing protein</fullName>
    </recommendedName>
</protein>
<name>A0A3M6Q775_9BURK</name>
<dbReference type="GO" id="GO:0005525">
    <property type="term" value="F:GTP binding"/>
    <property type="evidence" value="ECO:0007669"/>
    <property type="project" value="UniProtKB-KW"/>
</dbReference>